<reference evidence="2" key="1">
    <citation type="submission" date="2016-03" db="EMBL/GenBank/DDBJ databases">
        <title>Draft genome sequence of Rosellinia necatrix.</title>
        <authorList>
            <person name="Kanematsu S."/>
        </authorList>
    </citation>
    <scope>NUCLEOTIDE SEQUENCE [LARGE SCALE GENOMIC DNA]</scope>
    <source>
        <strain evidence="2">W97</strain>
    </source>
</reference>
<proteinExistence type="predicted"/>
<name>A0A1W2TWJ8_ROSNE</name>
<organism evidence="2">
    <name type="scientific">Rosellinia necatrix</name>
    <name type="common">White root-rot fungus</name>
    <dbReference type="NCBI Taxonomy" id="77044"/>
    <lineage>
        <taxon>Eukaryota</taxon>
        <taxon>Fungi</taxon>
        <taxon>Dikarya</taxon>
        <taxon>Ascomycota</taxon>
        <taxon>Pezizomycotina</taxon>
        <taxon>Sordariomycetes</taxon>
        <taxon>Xylariomycetidae</taxon>
        <taxon>Xylariales</taxon>
        <taxon>Xylariaceae</taxon>
        <taxon>Rosellinia</taxon>
    </lineage>
</organism>
<protein>
    <submittedName>
        <fullName evidence="2">Uncharacterized protein</fullName>
    </submittedName>
</protein>
<accession>A0A1W2TWJ8</accession>
<feature type="signal peptide" evidence="1">
    <location>
        <begin position="1"/>
        <end position="28"/>
    </location>
</feature>
<evidence type="ECO:0000313" key="2">
    <source>
        <dbReference type="EMBL" id="GAP93004.2"/>
    </source>
</evidence>
<gene>
    <name evidence="2" type="ORF">SAMD00023353_9900020</name>
</gene>
<dbReference type="Proteomes" id="UP000054516">
    <property type="component" value="Unassembled WGS sequence"/>
</dbReference>
<feature type="chain" id="PRO_5012709691" evidence="1">
    <location>
        <begin position="29"/>
        <end position="214"/>
    </location>
</feature>
<keyword evidence="1" id="KW-0732">Signal</keyword>
<sequence>MNCPCELSYRYAITALLALTVLADASLAQTYLHPSECSSSINDLNVAAPTLPAVLVEPYGAYHAMEPNAEILLSNPGAYVSDVCRVVGQLPVEVLPDFRAYGQSLLNFASVNIDTYDAIITYCITTGAAAASITSYLHSIVSAPEALCHPTGTSGAVTGTASVAPYPTPTGNNSTAPATSLPTTSIPTAAAVRPTGAFVGAAAIGGLLGAVALL</sequence>
<keyword evidence="3" id="KW-1185">Reference proteome</keyword>
<dbReference type="EMBL" id="DF977544">
    <property type="protein sequence ID" value="GAP93004.2"/>
    <property type="molecule type" value="Genomic_DNA"/>
</dbReference>
<evidence type="ECO:0000256" key="1">
    <source>
        <dbReference type="SAM" id="SignalP"/>
    </source>
</evidence>
<dbReference type="AlphaFoldDB" id="A0A1W2TWJ8"/>
<dbReference type="OrthoDB" id="4774255at2759"/>
<evidence type="ECO:0000313" key="3">
    <source>
        <dbReference type="Proteomes" id="UP000054516"/>
    </source>
</evidence>